<dbReference type="Proteomes" id="UP000832041">
    <property type="component" value="Chromosome"/>
</dbReference>
<dbReference type="InterPro" id="IPR007278">
    <property type="entry name" value="DUF397"/>
</dbReference>
<dbReference type="EMBL" id="CP051627">
    <property type="protein sequence ID" value="UPT23642.1"/>
    <property type="molecule type" value="Genomic_DNA"/>
</dbReference>
<reference evidence="2 3" key="1">
    <citation type="submission" date="2020-04" db="EMBL/GenBank/DDBJ databases">
        <title>Thermobifida alba genome sequencing and assembly.</title>
        <authorList>
            <person name="Luzics S."/>
            <person name="Horvath B."/>
            <person name="Nagy I."/>
            <person name="Toth A."/>
            <person name="Nagy I."/>
            <person name="Kukolya J."/>
        </authorList>
    </citation>
    <scope>NUCLEOTIDE SEQUENCE [LARGE SCALE GENOMIC DNA]</scope>
    <source>
        <strain evidence="2 3">DSM 43795</strain>
    </source>
</reference>
<feature type="domain" description="DUF397" evidence="1">
    <location>
        <begin position="6"/>
        <end position="60"/>
    </location>
</feature>
<proteinExistence type="predicted"/>
<keyword evidence="3" id="KW-1185">Reference proteome</keyword>
<evidence type="ECO:0000259" key="1">
    <source>
        <dbReference type="Pfam" id="PF04149"/>
    </source>
</evidence>
<evidence type="ECO:0000313" key="3">
    <source>
        <dbReference type="Proteomes" id="UP000832041"/>
    </source>
</evidence>
<sequence length="64" mass="7190">MRDETPWWKSSHSDPDNGSACVEVRFLRAGGVEVRDSTHPDGPVLPVSSEAWLLFVRQVKRNAL</sequence>
<evidence type="ECO:0000313" key="2">
    <source>
        <dbReference type="EMBL" id="UPT23642.1"/>
    </source>
</evidence>
<dbReference type="Pfam" id="PF04149">
    <property type="entry name" value="DUF397"/>
    <property type="match status" value="1"/>
</dbReference>
<organism evidence="2 3">
    <name type="scientific">Thermobifida alba</name>
    <name type="common">Thermomonospora alba</name>
    <dbReference type="NCBI Taxonomy" id="53522"/>
    <lineage>
        <taxon>Bacteria</taxon>
        <taxon>Bacillati</taxon>
        <taxon>Actinomycetota</taxon>
        <taxon>Actinomycetes</taxon>
        <taxon>Streptosporangiales</taxon>
        <taxon>Nocardiopsidaceae</taxon>
        <taxon>Thermobifida</taxon>
    </lineage>
</organism>
<protein>
    <submittedName>
        <fullName evidence="2">DUF397 domain-containing protein</fullName>
    </submittedName>
</protein>
<name>A0ABY4LBZ8_THEAE</name>
<gene>
    <name evidence="2" type="ORF">FOF52_19765</name>
</gene>
<accession>A0ABY4LBZ8</accession>